<dbReference type="PIRSF" id="PIRSF037938">
    <property type="entry name" value="SIR2_euk"/>
    <property type="match status" value="1"/>
</dbReference>
<dbReference type="InterPro" id="IPR050134">
    <property type="entry name" value="NAD-dep_sirtuin_deacylases"/>
</dbReference>
<dbReference type="GO" id="GO:0008270">
    <property type="term" value="F:zinc ion binding"/>
    <property type="evidence" value="ECO:0007669"/>
    <property type="project" value="UniProtKB-UniRule"/>
</dbReference>
<feature type="compositionally biased region" description="Polar residues" evidence="11">
    <location>
        <begin position="348"/>
        <end position="357"/>
    </location>
</feature>
<evidence type="ECO:0000256" key="8">
    <source>
        <dbReference type="PIRSR" id="PIRSR037938-2"/>
    </source>
</evidence>
<feature type="binding site" evidence="8">
    <location>
        <begin position="44"/>
        <end position="48"/>
    </location>
    <ligand>
        <name>NAD(+)</name>
        <dbReference type="ChEBI" id="CHEBI:57540"/>
    </ligand>
</feature>
<dbReference type="InterPro" id="IPR029035">
    <property type="entry name" value="DHS-like_NAD/FAD-binding_dom"/>
</dbReference>
<comment type="caution">
    <text evidence="13">The sequence shown here is derived from an EMBL/GenBank/DDBJ whole genome shotgun (WGS) entry which is preliminary data.</text>
</comment>
<gene>
    <name evidence="13" type="ORF">AJ80_06685</name>
</gene>
<evidence type="ECO:0000256" key="5">
    <source>
        <dbReference type="ARBA" id="ARBA00023027"/>
    </source>
</evidence>
<evidence type="ECO:0000313" key="13">
    <source>
        <dbReference type="EMBL" id="PGH12524.1"/>
    </source>
</evidence>
<keyword evidence="14" id="KW-1185">Reference proteome</keyword>
<dbReference type="PROSITE" id="PS50305">
    <property type="entry name" value="SIRTUIN"/>
    <property type="match status" value="1"/>
</dbReference>
<comment type="similarity">
    <text evidence="1 6">Belongs to the sirtuin family. Class I subfamily.</text>
</comment>
<feature type="binding site" evidence="8">
    <location>
        <begin position="54"/>
        <end position="56"/>
    </location>
    <ligand>
        <name>NAD(+)</name>
        <dbReference type="ChEBI" id="CHEBI:57540"/>
    </ligand>
</feature>
<dbReference type="Gene3D" id="3.30.1600.10">
    <property type="entry name" value="SIR2/SIRT2 'Small Domain"/>
    <property type="match status" value="1"/>
</dbReference>
<dbReference type="SUPFAM" id="SSF52467">
    <property type="entry name" value="DHS-like NAD/FAD-binding domain"/>
    <property type="match status" value="1"/>
</dbReference>
<feature type="binding site" evidence="8">
    <location>
        <begin position="126"/>
        <end position="129"/>
    </location>
    <ligand>
        <name>NAD(+)</name>
        <dbReference type="ChEBI" id="CHEBI:57540"/>
    </ligand>
</feature>
<evidence type="ECO:0000313" key="14">
    <source>
        <dbReference type="Proteomes" id="UP000224634"/>
    </source>
</evidence>
<feature type="domain" description="Deacetylase sirtuin-type" evidence="12">
    <location>
        <begin position="16"/>
        <end position="276"/>
    </location>
</feature>
<feature type="active site" description="Proton acceptor" evidence="7 10">
    <location>
        <position position="146"/>
    </location>
</feature>
<dbReference type="PANTHER" id="PTHR11085:SF6">
    <property type="entry name" value="NAD-DEPENDENT PROTEIN DEACETYLASE SIRTUIN-2"/>
    <property type="match status" value="1"/>
</dbReference>
<dbReference type="GO" id="GO:0070403">
    <property type="term" value="F:NAD+ binding"/>
    <property type="evidence" value="ECO:0007669"/>
    <property type="project" value="UniProtKB-UniRule"/>
</dbReference>
<dbReference type="PANTHER" id="PTHR11085">
    <property type="entry name" value="NAD-DEPENDENT PROTEIN DEACYLASE SIRTUIN-5, MITOCHONDRIAL-RELATED"/>
    <property type="match status" value="1"/>
</dbReference>
<accession>A0A2B7XLA3</accession>
<dbReference type="Gene3D" id="3.40.50.1220">
    <property type="entry name" value="TPP-binding domain"/>
    <property type="match status" value="1"/>
</dbReference>
<feature type="binding site" evidence="9 10">
    <location>
        <position position="157"/>
    </location>
    <ligand>
        <name>Zn(2+)</name>
        <dbReference type="ChEBI" id="CHEBI:29105"/>
    </ligand>
</feature>
<reference evidence="13 14" key="1">
    <citation type="submission" date="2017-10" db="EMBL/GenBank/DDBJ databases">
        <title>Comparative genomics in systemic dimorphic fungi from Ajellomycetaceae.</title>
        <authorList>
            <person name="Munoz J.F."/>
            <person name="Mcewen J.G."/>
            <person name="Clay O.K."/>
            <person name="Cuomo C.A."/>
        </authorList>
    </citation>
    <scope>NUCLEOTIDE SEQUENCE [LARGE SCALE GENOMIC DNA]</scope>
    <source>
        <strain evidence="13 14">UAMH7299</strain>
    </source>
</reference>
<evidence type="ECO:0000256" key="4">
    <source>
        <dbReference type="ARBA" id="ARBA00022833"/>
    </source>
</evidence>
<name>A0A2B7XLA3_POLH7</name>
<dbReference type="GO" id="GO:0005634">
    <property type="term" value="C:nucleus"/>
    <property type="evidence" value="ECO:0007669"/>
    <property type="project" value="TreeGrafter"/>
</dbReference>
<keyword evidence="4 6" id="KW-0862">Zinc</keyword>
<dbReference type="InterPro" id="IPR026591">
    <property type="entry name" value="Sirtuin_cat_small_dom_sf"/>
</dbReference>
<dbReference type="AlphaFoldDB" id="A0A2B7XLA3"/>
<sequence>MGNDNSAMIDDGTPPKTLESRSVEGIAKYIKEKDVKSIVVLTGAGISTSAGIPDFRSPDTGLYANLAKLKLPNPEAVFDISFFRKNPHPFYALAREMFPGRHRPTITHCFIKLLYDKGRLLKLFTQNIDCLEREAGLPGEMIVEAHGSFASHSCIECKTEYSDELMRKALEANDIPLCPECMGLVKPNIVFFGESLPRGFFVNRTLTAAADLCIIMGTSLTVQPFASLPGLCAEGTPRLLINLTRAGGLGSRPDDVLMLSECDKGVMELAEALGWLEDLQELWARVNPEKANAMAKSNEGLPKTRDEQLHDKVNRLTDEVEHTLQTARRIQDLVNSELELKHDKEQTTEGQRTSEAATTMDGEATRPNKNTHLDALPTQLEVQDKADTTLEHVFPHLKLEDAAPGKKSSL</sequence>
<evidence type="ECO:0000256" key="10">
    <source>
        <dbReference type="PROSITE-ProRule" id="PRU00236"/>
    </source>
</evidence>
<feature type="binding site" evidence="9 10">
    <location>
        <position position="154"/>
    </location>
    <ligand>
        <name>Zn(2+)</name>
        <dbReference type="ChEBI" id="CHEBI:29105"/>
    </ligand>
</feature>
<dbReference type="Proteomes" id="UP000224634">
    <property type="component" value="Unassembled WGS sequence"/>
</dbReference>
<evidence type="ECO:0000256" key="3">
    <source>
        <dbReference type="ARBA" id="ARBA00022723"/>
    </source>
</evidence>
<evidence type="ECO:0000256" key="1">
    <source>
        <dbReference type="ARBA" id="ARBA00006924"/>
    </source>
</evidence>
<feature type="binding site" evidence="8">
    <location>
        <position position="262"/>
    </location>
    <ligand>
        <name>NAD(+)</name>
        <dbReference type="ChEBI" id="CHEBI:57540"/>
    </ligand>
</feature>
<organism evidence="13 14">
    <name type="scientific">Polytolypa hystricis (strain UAMH7299)</name>
    <dbReference type="NCBI Taxonomy" id="1447883"/>
    <lineage>
        <taxon>Eukaryota</taxon>
        <taxon>Fungi</taxon>
        <taxon>Dikarya</taxon>
        <taxon>Ascomycota</taxon>
        <taxon>Pezizomycotina</taxon>
        <taxon>Eurotiomycetes</taxon>
        <taxon>Eurotiomycetidae</taxon>
        <taxon>Onygenales</taxon>
        <taxon>Onygenales incertae sedis</taxon>
        <taxon>Polytolypa</taxon>
    </lineage>
</organism>
<comment type="catalytic activity">
    <reaction evidence="6">
        <text>N(6)-acetyl-L-lysyl-[protein] + NAD(+) + H2O = 2''-O-acetyl-ADP-D-ribose + nicotinamide + L-lysyl-[protein]</text>
        <dbReference type="Rhea" id="RHEA:43636"/>
        <dbReference type="Rhea" id="RHEA-COMP:9752"/>
        <dbReference type="Rhea" id="RHEA-COMP:10731"/>
        <dbReference type="ChEBI" id="CHEBI:15377"/>
        <dbReference type="ChEBI" id="CHEBI:17154"/>
        <dbReference type="ChEBI" id="CHEBI:29969"/>
        <dbReference type="ChEBI" id="CHEBI:57540"/>
        <dbReference type="ChEBI" id="CHEBI:61930"/>
        <dbReference type="ChEBI" id="CHEBI:83767"/>
        <dbReference type="EC" id="2.3.1.286"/>
    </reaction>
</comment>
<evidence type="ECO:0000256" key="6">
    <source>
        <dbReference type="PIRNR" id="PIRNR037938"/>
    </source>
</evidence>
<evidence type="ECO:0000259" key="12">
    <source>
        <dbReference type="PROSITE" id="PS50305"/>
    </source>
</evidence>
<dbReference type="OrthoDB" id="420264at2759"/>
<keyword evidence="5 6" id="KW-0520">NAD</keyword>
<keyword evidence="3 6" id="KW-0479">Metal-binding</keyword>
<comment type="cofactor">
    <cofactor evidence="9">
        <name>Zn(2+)</name>
        <dbReference type="ChEBI" id="CHEBI:29105"/>
    </cofactor>
    <text evidence="9">Binds 1 zinc ion per subunit.</text>
</comment>
<dbReference type="EC" id="2.3.1.286" evidence="6"/>
<dbReference type="InterPro" id="IPR017328">
    <property type="entry name" value="Sirtuin_class_I"/>
</dbReference>
<evidence type="ECO:0000256" key="11">
    <source>
        <dbReference type="SAM" id="MobiDB-lite"/>
    </source>
</evidence>
<dbReference type="GO" id="GO:0017136">
    <property type="term" value="F:histone deacetylase activity, NAD-dependent"/>
    <property type="evidence" value="ECO:0007669"/>
    <property type="project" value="InterPro"/>
</dbReference>
<dbReference type="EMBL" id="PDNA01000116">
    <property type="protein sequence ID" value="PGH12524.1"/>
    <property type="molecule type" value="Genomic_DNA"/>
</dbReference>
<dbReference type="Pfam" id="PF02146">
    <property type="entry name" value="SIR2"/>
    <property type="match status" value="1"/>
</dbReference>
<evidence type="ECO:0000256" key="2">
    <source>
        <dbReference type="ARBA" id="ARBA00022679"/>
    </source>
</evidence>
<feature type="binding site" evidence="9 10">
    <location>
        <position position="181"/>
    </location>
    <ligand>
        <name>Zn(2+)</name>
        <dbReference type="ChEBI" id="CHEBI:29105"/>
    </ligand>
</feature>
<feature type="binding site" evidence="8">
    <location>
        <begin position="218"/>
        <end position="219"/>
    </location>
    <ligand>
        <name>NAD(+)</name>
        <dbReference type="ChEBI" id="CHEBI:57540"/>
    </ligand>
</feature>
<dbReference type="STRING" id="1447883.A0A2B7XLA3"/>
<keyword evidence="2 6" id="KW-0808">Transferase</keyword>
<feature type="region of interest" description="Disordered" evidence="11">
    <location>
        <begin position="339"/>
        <end position="371"/>
    </location>
</feature>
<proteinExistence type="inferred from homology"/>
<evidence type="ECO:0000256" key="9">
    <source>
        <dbReference type="PIRSR" id="PIRSR037938-3"/>
    </source>
</evidence>
<dbReference type="CDD" id="cd01408">
    <property type="entry name" value="SIRT1"/>
    <property type="match status" value="1"/>
</dbReference>
<dbReference type="InterPro" id="IPR003000">
    <property type="entry name" value="Sirtuin"/>
</dbReference>
<feature type="binding site" evidence="9 10">
    <location>
        <position position="178"/>
    </location>
    <ligand>
        <name>Zn(2+)</name>
        <dbReference type="ChEBI" id="CHEBI:29105"/>
    </ligand>
</feature>
<evidence type="ECO:0000256" key="7">
    <source>
        <dbReference type="PIRSR" id="PIRSR037938-1"/>
    </source>
</evidence>
<dbReference type="InterPro" id="IPR026590">
    <property type="entry name" value="Ssirtuin_cat_dom"/>
</dbReference>
<protein>
    <recommendedName>
        <fullName evidence="6">NAD-dependent protein deacetylase</fullName>
        <ecNumber evidence="6">2.3.1.286</ecNumber>
    </recommendedName>
</protein>